<dbReference type="OrthoDB" id="683166at2759"/>
<dbReference type="Proteomes" id="UP000604825">
    <property type="component" value="Unassembled WGS sequence"/>
</dbReference>
<reference evidence="2" key="1">
    <citation type="submission" date="2020-10" db="EMBL/GenBank/DDBJ databases">
        <authorList>
            <person name="Han B."/>
            <person name="Lu T."/>
            <person name="Zhao Q."/>
            <person name="Huang X."/>
            <person name="Zhao Y."/>
        </authorList>
    </citation>
    <scope>NUCLEOTIDE SEQUENCE</scope>
</reference>
<dbReference type="EMBL" id="CAJGYO010000015">
    <property type="protein sequence ID" value="CAD6269791.1"/>
    <property type="molecule type" value="Genomic_DNA"/>
</dbReference>
<proteinExistence type="predicted"/>
<sequence>MKAFADEFKTHVTTLPAGTLGYLDHEYYNTSPLSEKSEVYSFGVVLLELVTGQPPAVPISSTESIHVAVWVCQKLSEGDIASIADPRMGGMYDVNSVWEVAELALKCKEQPSREQPSMTDIVAELKESLELEVSYAMGYYSSVSNSTINLSTTSVDLHSDAQPSAHLGQQAVLELQQVDNGSTVRIGPAQR</sequence>
<dbReference type="Pfam" id="PF07714">
    <property type="entry name" value="PK_Tyr_Ser-Thr"/>
    <property type="match status" value="1"/>
</dbReference>
<keyword evidence="3" id="KW-1185">Reference proteome</keyword>
<evidence type="ECO:0000313" key="3">
    <source>
        <dbReference type="Proteomes" id="UP000604825"/>
    </source>
</evidence>
<organism evidence="2 3">
    <name type="scientific">Miscanthus lutarioriparius</name>
    <dbReference type="NCBI Taxonomy" id="422564"/>
    <lineage>
        <taxon>Eukaryota</taxon>
        <taxon>Viridiplantae</taxon>
        <taxon>Streptophyta</taxon>
        <taxon>Embryophyta</taxon>
        <taxon>Tracheophyta</taxon>
        <taxon>Spermatophyta</taxon>
        <taxon>Magnoliopsida</taxon>
        <taxon>Liliopsida</taxon>
        <taxon>Poales</taxon>
        <taxon>Poaceae</taxon>
        <taxon>PACMAD clade</taxon>
        <taxon>Panicoideae</taxon>
        <taxon>Andropogonodae</taxon>
        <taxon>Andropogoneae</taxon>
        <taxon>Saccharinae</taxon>
        <taxon>Miscanthus</taxon>
    </lineage>
</organism>
<protein>
    <recommendedName>
        <fullName evidence="1">Serine-threonine/tyrosine-protein kinase catalytic domain-containing protein</fullName>
    </recommendedName>
</protein>
<evidence type="ECO:0000259" key="1">
    <source>
        <dbReference type="Pfam" id="PF07714"/>
    </source>
</evidence>
<dbReference type="AlphaFoldDB" id="A0A811RIK7"/>
<comment type="caution">
    <text evidence="2">The sequence shown here is derived from an EMBL/GenBank/DDBJ whole genome shotgun (WGS) entry which is preliminary data.</text>
</comment>
<dbReference type="PANTHER" id="PTHR45631:SF158">
    <property type="entry name" value="PROTEIN KINASE DOMAIN-CONTAINING PROTEIN"/>
    <property type="match status" value="1"/>
</dbReference>
<dbReference type="Gene3D" id="1.10.510.10">
    <property type="entry name" value="Transferase(Phosphotransferase) domain 1"/>
    <property type="match status" value="1"/>
</dbReference>
<dbReference type="PANTHER" id="PTHR45631">
    <property type="entry name" value="OS07G0107800 PROTEIN-RELATED"/>
    <property type="match status" value="1"/>
</dbReference>
<dbReference type="SUPFAM" id="SSF56112">
    <property type="entry name" value="Protein kinase-like (PK-like)"/>
    <property type="match status" value="1"/>
</dbReference>
<gene>
    <name evidence="2" type="ORF">NCGR_LOCUS53089</name>
</gene>
<feature type="domain" description="Serine-threonine/tyrosine-protein kinase catalytic" evidence="1">
    <location>
        <begin position="23"/>
        <end position="125"/>
    </location>
</feature>
<dbReference type="GO" id="GO:0004672">
    <property type="term" value="F:protein kinase activity"/>
    <property type="evidence" value="ECO:0007669"/>
    <property type="project" value="InterPro"/>
</dbReference>
<evidence type="ECO:0000313" key="2">
    <source>
        <dbReference type="EMBL" id="CAD6269791.1"/>
    </source>
</evidence>
<dbReference type="InterPro" id="IPR011009">
    <property type="entry name" value="Kinase-like_dom_sf"/>
</dbReference>
<dbReference type="InterPro" id="IPR001245">
    <property type="entry name" value="Ser-Thr/Tyr_kinase_cat_dom"/>
</dbReference>
<name>A0A811RIK7_9POAL</name>
<accession>A0A811RIK7</accession>